<gene>
    <name evidence="1" type="ORF">FRY74_05170</name>
</gene>
<organism evidence="1 2">
    <name type="scientific">Vicingus serpentipes</name>
    <dbReference type="NCBI Taxonomy" id="1926625"/>
    <lineage>
        <taxon>Bacteria</taxon>
        <taxon>Pseudomonadati</taxon>
        <taxon>Bacteroidota</taxon>
        <taxon>Flavobacteriia</taxon>
        <taxon>Flavobacteriales</taxon>
        <taxon>Vicingaceae</taxon>
        <taxon>Vicingus</taxon>
    </lineage>
</organism>
<comment type="caution">
    <text evidence="1">The sequence shown here is derived from an EMBL/GenBank/DDBJ whole genome shotgun (WGS) entry which is preliminary data.</text>
</comment>
<sequence length="128" mass="14285">MKKLIFILSAVSLIACKNGEKATKSDDMANAKQTEQTEQTKSYDLVLEFISKGAGIDHKLKTTFEDGLAKFNSTNKVDITPDISHWGREGETNLNFNLKNLSTSQKKAFLSFVKETIGDTDMVHIKNQ</sequence>
<evidence type="ECO:0000313" key="2">
    <source>
        <dbReference type="Proteomes" id="UP000321721"/>
    </source>
</evidence>
<dbReference type="RefSeq" id="WP_147099292.1">
    <property type="nucleotide sequence ID" value="NZ_VOOS01000002.1"/>
</dbReference>
<proteinExistence type="predicted"/>
<name>A0A5C6RX77_9FLAO</name>
<dbReference type="AlphaFoldDB" id="A0A5C6RX77"/>
<dbReference type="PROSITE" id="PS51257">
    <property type="entry name" value="PROKAR_LIPOPROTEIN"/>
    <property type="match status" value="1"/>
</dbReference>
<reference evidence="1 2" key="1">
    <citation type="submission" date="2019-08" db="EMBL/GenBank/DDBJ databases">
        <title>Genome of Vicingus serpentipes NCIMB 15042.</title>
        <authorList>
            <person name="Bowman J.P."/>
        </authorList>
    </citation>
    <scope>NUCLEOTIDE SEQUENCE [LARGE SCALE GENOMIC DNA]</scope>
    <source>
        <strain evidence="1 2">NCIMB 15042</strain>
    </source>
</reference>
<protein>
    <submittedName>
        <fullName evidence="1">Uncharacterized protein</fullName>
    </submittedName>
</protein>
<dbReference type="EMBL" id="VOOS01000002">
    <property type="protein sequence ID" value="TXB65962.1"/>
    <property type="molecule type" value="Genomic_DNA"/>
</dbReference>
<dbReference type="Proteomes" id="UP000321721">
    <property type="component" value="Unassembled WGS sequence"/>
</dbReference>
<evidence type="ECO:0000313" key="1">
    <source>
        <dbReference type="EMBL" id="TXB65962.1"/>
    </source>
</evidence>
<accession>A0A5C6RX77</accession>
<keyword evidence="2" id="KW-1185">Reference proteome</keyword>